<dbReference type="SUPFAM" id="SSF56112">
    <property type="entry name" value="Protein kinase-like (PK-like)"/>
    <property type="match status" value="1"/>
</dbReference>
<proteinExistence type="predicted"/>
<keyword evidence="3" id="KW-0808">Transferase</keyword>
<keyword evidence="1" id="KW-0479">Metal-binding</keyword>
<keyword evidence="1" id="KW-0862">Zinc</keyword>
<dbReference type="CDD" id="cd04791">
    <property type="entry name" value="LanC_SerThrkinase"/>
    <property type="match status" value="1"/>
</dbReference>
<dbReference type="SUPFAM" id="SSF158745">
    <property type="entry name" value="LanC-like"/>
    <property type="match status" value="1"/>
</dbReference>
<dbReference type="NCBIfam" id="NF038150">
    <property type="entry name" value="lanthi_synth_IV"/>
    <property type="match status" value="1"/>
</dbReference>
<dbReference type="Gene3D" id="1.10.510.10">
    <property type="entry name" value="Transferase(Phosphotransferase) domain 1"/>
    <property type="match status" value="1"/>
</dbReference>
<feature type="domain" description="Protein kinase" evidence="2">
    <location>
        <begin position="218"/>
        <end position="482"/>
    </location>
</feature>
<dbReference type="Gene3D" id="1.50.10.20">
    <property type="match status" value="1"/>
</dbReference>
<dbReference type="GO" id="GO:0004672">
    <property type="term" value="F:protein kinase activity"/>
    <property type="evidence" value="ECO:0007669"/>
    <property type="project" value="InterPro"/>
</dbReference>
<dbReference type="GO" id="GO:0046872">
    <property type="term" value="F:metal ion binding"/>
    <property type="evidence" value="ECO:0007669"/>
    <property type="project" value="UniProtKB-KW"/>
</dbReference>
<dbReference type="Proteomes" id="UP000533598">
    <property type="component" value="Unassembled WGS sequence"/>
</dbReference>
<name>A0A7W7CES3_9PSEU</name>
<sequence length="904" mass="97181">MPGDFEDDRFPLPEFARLVLDREGGADWSSTTDEFWHAVQPPHYPWPDQGWKLHVSATPLSAPLVLSRVIPVLCRLGCAFKFAASLSRVKELVSGYCARGGGGKFVTAYPVDDPMFRVLAEQLHTATYGLPGPTVLSDRRYRSGSPVYYRFGGFIRRTRYSVDGLCEAVLLAPDGDLVLDERLPWFAAPSWARSPLPADADGLLTRPRPGTVLIGDRFLVREAIQHVNKGGVYRAVDRTTGDEVVLKQARAHVQSGVDGLDARDALRNEADMLDLLAPLGITPRRIALFAQQLNLFLAQETVPGRSLRHWVESAGEPDRHQRRGAEIRTMARRLVELVALVHEQGVLLQDLTPNNIMVMPDRDLRLVDLEHATRPGQVSRRVLTLAYGAPETQAMAALAPAPSLAADLYSLGATLFFLVVGADPVLAPDRPPCRAHQDRIAELLAAVAVTTPGVAELVPLLTGLLADDPAHRWSLGQARDFLAGIRRPAPVPTPRKSPPRAPVAGDRLVRDGLAHIVATMDPGNARRLWPSGDFGAATDPCNVQHGAAGVLQVLLTASTEPDEQLNEAVRRVSDWMWLALPASESVLPGLHFGRAGTAWALYEAARALGEDDNAGRALELACRLPTQWPNPDVCHGVAGAGMALLHLWLATGDNELRTRMRACADHLCAEALRTPEGAFWPIAADFGSQLAGGTFYGFAHGVAGIGTFLLAAARELNEPDYLELAEQAGHALTSAVIAEDEEVCWPSRRGDRHPAPLPLSWCGGVAGIGTFLARLWQATGKPAYAELAEQAARTVLAGSWAQSPVACHGLAGTGEFLLDLAGILGDPVYRQGARTILDRIVARHALCAGRMVVADESMAAVTVDYGTGLAGVLAFAARLEQGGPRLWLPSRPVSRLSVVAGAGA</sequence>
<dbReference type="EMBL" id="JACHMH010000001">
    <property type="protein sequence ID" value="MBB4679667.1"/>
    <property type="molecule type" value="Genomic_DNA"/>
</dbReference>
<accession>A0A7W7CES3</accession>
<dbReference type="InterPro" id="IPR000719">
    <property type="entry name" value="Prot_kinase_dom"/>
</dbReference>
<dbReference type="Pfam" id="PF25816">
    <property type="entry name" value="RamC_N"/>
    <property type="match status" value="1"/>
</dbReference>
<reference evidence="3 4" key="1">
    <citation type="submission" date="2020-08" db="EMBL/GenBank/DDBJ databases">
        <title>Sequencing the genomes of 1000 actinobacteria strains.</title>
        <authorList>
            <person name="Klenk H.-P."/>
        </authorList>
    </citation>
    <scope>NUCLEOTIDE SEQUENCE [LARGE SCALE GENOMIC DNA]</scope>
    <source>
        <strain evidence="3 4">DSM 44230</strain>
    </source>
</reference>
<comment type="caution">
    <text evidence="3">The sequence shown here is derived from an EMBL/GenBank/DDBJ whole genome shotgun (WGS) entry which is preliminary data.</text>
</comment>
<organism evidence="3 4">
    <name type="scientific">Crossiella cryophila</name>
    <dbReference type="NCBI Taxonomy" id="43355"/>
    <lineage>
        <taxon>Bacteria</taxon>
        <taxon>Bacillati</taxon>
        <taxon>Actinomycetota</taxon>
        <taxon>Actinomycetes</taxon>
        <taxon>Pseudonocardiales</taxon>
        <taxon>Pseudonocardiaceae</taxon>
        <taxon>Crossiella</taxon>
    </lineage>
</organism>
<dbReference type="InterPro" id="IPR057929">
    <property type="entry name" value="RamC_N"/>
</dbReference>
<dbReference type="GO" id="GO:0005524">
    <property type="term" value="F:ATP binding"/>
    <property type="evidence" value="ECO:0007669"/>
    <property type="project" value="InterPro"/>
</dbReference>
<feature type="binding site" evidence="1">
    <location>
        <position position="808"/>
    </location>
    <ligand>
        <name>Zn(2+)</name>
        <dbReference type="ChEBI" id="CHEBI:29105"/>
    </ligand>
</feature>
<protein>
    <submittedName>
        <fullName evidence="3">tRNA A-37 threonylcarbamoyl transferase component Bud32</fullName>
    </submittedName>
</protein>
<feature type="binding site" evidence="1">
    <location>
        <position position="807"/>
    </location>
    <ligand>
        <name>Zn(2+)</name>
        <dbReference type="ChEBI" id="CHEBI:29105"/>
    </ligand>
</feature>
<dbReference type="InterPro" id="IPR007822">
    <property type="entry name" value="LANC-like"/>
</dbReference>
<dbReference type="SMART" id="SM00220">
    <property type="entry name" value="S_TKc"/>
    <property type="match status" value="1"/>
</dbReference>
<dbReference type="PROSITE" id="PS50011">
    <property type="entry name" value="PROTEIN_KINASE_DOM"/>
    <property type="match status" value="1"/>
</dbReference>
<feature type="binding site" evidence="1">
    <location>
        <position position="762"/>
    </location>
    <ligand>
        <name>Zn(2+)</name>
        <dbReference type="ChEBI" id="CHEBI:29105"/>
    </ligand>
</feature>
<dbReference type="PANTHER" id="PTHR12736:SF7">
    <property type="entry name" value="LANC-LIKE PROTEIN 3"/>
    <property type="match status" value="1"/>
</dbReference>
<dbReference type="GO" id="GO:0005886">
    <property type="term" value="C:plasma membrane"/>
    <property type="evidence" value="ECO:0007669"/>
    <property type="project" value="TreeGrafter"/>
</dbReference>
<gene>
    <name evidence="3" type="ORF">HNR67_005785</name>
</gene>
<evidence type="ECO:0000313" key="3">
    <source>
        <dbReference type="EMBL" id="MBB4679667.1"/>
    </source>
</evidence>
<dbReference type="PRINTS" id="PR01950">
    <property type="entry name" value="LANCSUPER"/>
</dbReference>
<evidence type="ECO:0000256" key="1">
    <source>
        <dbReference type="PIRSR" id="PIRSR607822-1"/>
    </source>
</evidence>
<evidence type="ECO:0000313" key="4">
    <source>
        <dbReference type="Proteomes" id="UP000533598"/>
    </source>
</evidence>
<dbReference type="InterPro" id="IPR011009">
    <property type="entry name" value="Kinase-like_dom_sf"/>
</dbReference>
<dbReference type="Pfam" id="PF05147">
    <property type="entry name" value="LANC_like"/>
    <property type="match status" value="1"/>
</dbReference>
<dbReference type="RefSeq" id="WP_185005388.1">
    <property type="nucleotide sequence ID" value="NZ_BAAAUI010000001.1"/>
</dbReference>
<dbReference type="Pfam" id="PF00069">
    <property type="entry name" value="Pkinase"/>
    <property type="match status" value="1"/>
</dbReference>
<dbReference type="InterPro" id="IPR058053">
    <property type="entry name" value="RamC_C"/>
</dbReference>
<dbReference type="PANTHER" id="PTHR12736">
    <property type="entry name" value="LANC-LIKE PROTEIN"/>
    <property type="match status" value="1"/>
</dbReference>
<evidence type="ECO:0000259" key="2">
    <source>
        <dbReference type="PROSITE" id="PS50011"/>
    </source>
</evidence>
<keyword evidence="4" id="KW-1185">Reference proteome</keyword>
<dbReference type="SMART" id="SM01260">
    <property type="entry name" value="LANC_like"/>
    <property type="match status" value="1"/>
</dbReference>
<dbReference type="AlphaFoldDB" id="A0A7W7CES3"/>
<dbReference type="GO" id="GO:0031179">
    <property type="term" value="P:peptide modification"/>
    <property type="evidence" value="ECO:0007669"/>
    <property type="project" value="InterPro"/>
</dbReference>